<protein>
    <submittedName>
        <fullName evidence="2">Uncharacterized protein</fullName>
    </submittedName>
</protein>
<evidence type="ECO:0000313" key="4">
    <source>
        <dbReference type="Proteomes" id="UP000446786"/>
    </source>
</evidence>
<feature type="transmembrane region" description="Helical" evidence="1">
    <location>
        <begin position="12"/>
        <end position="33"/>
    </location>
</feature>
<evidence type="ECO:0000256" key="1">
    <source>
        <dbReference type="SAM" id="Phobius"/>
    </source>
</evidence>
<comment type="caution">
    <text evidence="2">The sequence shown here is derived from an EMBL/GenBank/DDBJ whole genome shotgun (WGS) entry which is preliminary data.</text>
</comment>
<feature type="transmembrane region" description="Helical" evidence="1">
    <location>
        <begin position="72"/>
        <end position="93"/>
    </location>
</feature>
<evidence type="ECO:0000313" key="2">
    <source>
        <dbReference type="EMBL" id="MXP31229.1"/>
    </source>
</evidence>
<keyword evidence="4" id="KW-1185">Reference proteome</keyword>
<feature type="transmembrane region" description="Helical" evidence="1">
    <location>
        <begin position="105"/>
        <end position="126"/>
    </location>
</feature>
<dbReference type="EMBL" id="WTYE01000001">
    <property type="protein sequence ID" value="MXP33989.1"/>
    <property type="molecule type" value="Genomic_DNA"/>
</dbReference>
<proteinExistence type="predicted"/>
<organism evidence="2 4">
    <name type="scientific">Parerythrobacter jejuensis</name>
    <dbReference type="NCBI Taxonomy" id="795812"/>
    <lineage>
        <taxon>Bacteria</taxon>
        <taxon>Pseudomonadati</taxon>
        <taxon>Pseudomonadota</taxon>
        <taxon>Alphaproteobacteria</taxon>
        <taxon>Sphingomonadales</taxon>
        <taxon>Erythrobacteraceae</taxon>
        <taxon>Parerythrobacter</taxon>
    </lineage>
</organism>
<keyword evidence="1" id="KW-0812">Transmembrane</keyword>
<dbReference type="Proteomes" id="UP000446786">
    <property type="component" value="Unassembled WGS sequence"/>
</dbReference>
<dbReference type="AlphaFoldDB" id="A0A845AP46"/>
<feature type="transmembrane region" description="Helical" evidence="1">
    <location>
        <begin position="39"/>
        <end position="60"/>
    </location>
</feature>
<dbReference type="RefSeq" id="WP_344705401.1">
    <property type="nucleotide sequence ID" value="NZ_BAAAZF010000001.1"/>
</dbReference>
<accession>A0A845AP46</accession>
<sequence>MIDRIVRPALLYWALIFGLGFALGTARVLWFGPRFGEEAVVLVEVPLMVLASSLAARWITHRYTLRGTGETLAMGALAFAVLMAAELTLTAALPGESPRDWLHSLVQMPGVLGFAGQVLFGLMPWLTRPRHPIPGL</sequence>
<keyword evidence="1" id="KW-1133">Transmembrane helix</keyword>
<keyword evidence="1" id="KW-0472">Membrane</keyword>
<gene>
    <name evidence="2" type="ORF">GRI94_05240</name>
    <name evidence="3" type="ORF">GRI94_19330</name>
</gene>
<dbReference type="EMBL" id="WTYE01000001">
    <property type="protein sequence ID" value="MXP31229.1"/>
    <property type="molecule type" value="Genomic_DNA"/>
</dbReference>
<name>A0A845AP46_9SPHN</name>
<evidence type="ECO:0000313" key="3">
    <source>
        <dbReference type="EMBL" id="MXP33989.1"/>
    </source>
</evidence>
<reference evidence="2 4" key="1">
    <citation type="submission" date="2019-12" db="EMBL/GenBank/DDBJ databases">
        <title>Genomic-based taxomic classification of the family Erythrobacteraceae.</title>
        <authorList>
            <person name="Xu L."/>
        </authorList>
    </citation>
    <scope>NUCLEOTIDE SEQUENCE [LARGE SCALE GENOMIC DNA]</scope>
    <source>
        <strain evidence="2 4">JCM 16677</strain>
    </source>
</reference>